<evidence type="ECO:0000256" key="3">
    <source>
        <dbReference type="SAM" id="MobiDB-lite"/>
    </source>
</evidence>
<dbReference type="Gene3D" id="3.30.70.330">
    <property type="match status" value="1"/>
</dbReference>
<dbReference type="GO" id="GO:0003729">
    <property type="term" value="F:mRNA binding"/>
    <property type="evidence" value="ECO:0007669"/>
    <property type="project" value="TreeGrafter"/>
</dbReference>
<protein>
    <recommendedName>
        <fullName evidence="4">RRM domain-containing protein</fullName>
    </recommendedName>
</protein>
<dbReference type="PROSITE" id="PS50102">
    <property type="entry name" value="RRM"/>
    <property type="match status" value="1"/>
</dbReference>
<feature type="compositionally biased region" description="Low complexity" evidence="3">
    <location>
        <begin position="22"/>
        <end position="92"/>
    </location>
</feature>
<reference evidence="5" key="2">
    <citation type="submission" date="2023-02" db="EMBL/GenBank/DDBJ databases">
        <authorList>
            <consortium name="DOE Joint Genome Institute"/>
            <person name="Mondo S.J."/>
            <person name="Chang Y."/>
            <person name="Wang Y."/>
            <person name="Ahrendt S."/>
            <person name="Andreopoulos W."/>
            <person name="Barry K."/>
            <person name="Beard J."/>
            <person name="Benny G.L."/>
            <person name="Blankenship S."/>
            <person name="Bonito G."/>
            <person name="Cuomo C."/>
            <person name="Desiro A."/>
            <person name="Gervers K.A."/>
            <person name="Hundley H."/>
            <person name="Kuo A."/>
            <person name="LaButti K."/>
            <person name="Lang B.F."/>
            <person name="Lipzen A."/>
            <person name="O'Donnell K."/>
            <person name="Pangilinan J."/>
            <person name="Reynolds N."/>
            <person name="Sandor L."/>
            <person name="Smith M.W."/>
            <person name="Tsang A."/>
            <person name="Grigoriev I.V."/>
            <person name="Stajich J.E."/>
            <person name="Spatafora J.W."/>
        </authorList>
    </citation>
    <scope>NUCLEOTIDE SEQUENCE</scope>
    <source>
        <strain evidence="5">RSA 2281</strain>
    </source>
</reference>
<name>A0AAD5PGB9_9FUNG</name>
<dbReference type="SMART" id="SM00360">
    <property type="entry name" value="RRM"/>
    <property type="match status" value="1"/>
</dbReference>
<dbReference type="SUPFAM" id="SSF54928">
    <property type="entry name" value="RNA-binding domain, RBD"/>
    <property type="match status" value="1"/>
</dbReference>
<gene>
    <name evidence="5" type="ORF">BDA99DRAFT_570202</name>
</gene>
<feature type="compositionally biased region" description="Low complexity" evidence="3">
    <location>
        <begin position="150"/>
        <end position="173"/>
    </location>
</feature>
<evidence type="ECO:0000313" key="6">
    <source>
        <dbReference type="Proteomes" id="UP001209540"/>
    </source>
</evidence>
<evidence type="ECO:0000259" key="4">
    <source>
        <dbReference type="PROSITE" id="PS50102"/>
    </source>
</evidence>
<dbReference type="Pfam" id="PF00076">
    <property type="entry name" value="RRM_1"/>
    <property type="match status" value="1"/>
</dbReference>
<organism evidence="5 6">
    <name type="scientific">Phascolomyces articulosus</name>
    <dbReference type="NCBI Taxonomy" id="60185"/>
    <lineage>
        <taxon>Eukaryota</taxon>
        <taxon>Fungi</taxon>
        <taxon>Fungi incertae sedis</taxon>
        <taxon>Mucoromycota</taxon>
        <taxon>Mucoromycotina</taxon>
        <taxon>Mucoromycetes</taxon>
        <taxon>Mucorales</taxon>
        <taxon>Lichtheimiaceae</taxon>
        <taxon>Phascolomyces</taxon>
    </lineage>
</organism>
<feature type="domain" description="RRM" evidence="4">
    <location>
        <begin position="220"/>
        <end position="297"/>
    </location>
</feature>
<evidence type="ECO:0000256" key="1">
    <source>
        <dbReference type="ARBA" id="ARBA00022884"/>
    </source>
</evidence>
<sequence>MSSAMDLDSSLDDIIKKRKNNSSKNQKNKQQQQRSNKQNQGNNNKRVGSGRRNNNNNNSNNRGNASNNSYNNNNGRRNGRGNNNALSLSSNSKTINKSSRNNNPIARRTGQQQQKQQQQQQRQKYKNVPASTSSNAIDPSKIVITKKVSRNNNNKKNNNSNNNVPMNNGRMNPFSNEQAPTQTPINRGLAIRGASYGSSSMMYSNGVSNGISIRGESGPAVVLIRNLDPGVNAEDIRMICVQFGQVSNCEVAVDQMGRSFGEAEVEFVQKQAALDCINKLDNEVADGRHLRAILRDRPSGVVNGYMNQPVRSMIAPTRSGFTSA</sequence>
<keyword evidence="1 2" id="KW-0694">RNA-binding</keyword>
<evidence type="ECO:0000313" key="5">
    <source>
        <dbReference type="EMBL" id="KAI9268983.1"/>
    </source>
</evidence>
<dbReference type="InterPro" id="IPR000504">
    <property type="entry name" value="RRM_dom"/>
</dbReference>
<dbReference type="AlphaFoldDB" id="A0AAD5PGB9"/>
<dbReference type="Proteomes" id="UP001209540">
    <property type="component" value="Unassembled WGS sequence"/>
</dbReference>
<dbReference type="InterPro" id="IPR012677">
    <property type="entry name" value="Nucleotide-bd_a/b_plait_sf"/>
</dbReference>
<dbReference type="CDD" id="cd00590">
    <property type="entry name" value="RRM_SF"/>
    <property type="match status" value="1"/>
</dbReference>
<proteinExistence type="predicted"/>
<reference evidence="5" key="1">
    <citation type="journal article" date="2022" name="IScience">
        <title>Evolution of zygomycete secretomes and the origins of terrestrial fungal ecologies.</title>
        <authorList>
            <person name="Chang Y."/>
            <person name="Wang Y."/>
            <person name="Mondo S."/>
            <person name="Ahrendt S."/>
            <person name="Andreopoulos W."/>
            <person name="Barry K."/>
            <person name="Beard J."/>
            <person name="Benny G.L."/>
            <person name="Blankenship S."/>
            <person name="Bonito G."/>
            <person name="Cuomo C."/>
            <person name="Desiro A."/>
            <person name="Gervers K.A."/>
            <person name="Hundley H."/>
            <person name="Kuo A."/>
            <person name="LaButti K."/>
            <person name="Lang B.F."/>
            <person name="Lipzen A."/>
            <person name="O'Donnell K."/>
            <person name="Pangilinan J."/>
            <person name="Reynolds N."/>
            <person name="Sandor L."/>
            <person name="Smith M.E."/>
            <person name="Tsang A."/>
            <person name="Grigoriev I.V."/>
            <person name="Stajich J.E."/>
            <person name="Spatafora J.W."/>
        </authorList>
    </citation>
    <scope>NUCLEOTIDE SEQUENCE</scope>
    <source>
        <strain evidence="5">RSA 2281</strain>
    </source>
</reference>
<dbReference type="InterPro" id="IPR051229">
    <property type="entry name" value="ALYREF_mRNA_export"/>
</dbReference>
<feature type="compositionally biased region" description="Low complexity" evidence="3">
    <location>
        <begin position="111"/>
        <end position="122"/>
    </location>
</feature>
<feature type="compositionally biased region" description="Polar residues" evidence="3">
    <location>
        <begin position="93"/>
        <end position="104"/>
    </location>
</feature>
<dbReference type="EMBL" id="JAIXMP010000008">
    <property type="protein sequence ID" value="KAI9268983.1"/>
    <property type="molecule type" value="Genomic_DNA"/>
</dbReference>
<comment type="caution">
    <text evidence="5">The sequence shown here is derived from an EMBL/GenBank/DDBJ whole genome shotgun (WGS) entry which is preliminary data.</text>
</comment>
<evidence type="ECO:0000256" key="2">
    <source>
        <dbReference type="PROSITE-ProRule" id="PRU00176"/>
    </source>
</evidence>
<dbReference type="GO" id="GO:0005634">
    <property type="term" value="C:nucleus"/>
    <property type="evidence" value="ECO:0007669"/>
    <property type="project" value="TreeGrafter"/>
</dbReference>
<dbReference type="PANTHER" id="PTHR19965">
    <property type="entry name" value="RNA AND EXPORT FACTOR BINDING PROTEIN"/>
    <property type="match status" value="1"/>
</dbReference>
<feature type="region of interest" description="Disordered" evidence="3">
    <location>
        <begin position="1"/>
        <end position="182"/>
    </location>
</feature>
<accession>A0AAD5PGB9</accession>
<keyword evidence="6" id="KW-1185">Reference proteome</keyword>
<dbReference type="PANTHER" id="PTHR19965:SF82">
    <property type="entry name" value="THO COMPLEX SUBUNIT 4"/>
    <property type="match status" value="1"/>
</dbReference>
<dbReference type="InterPro" id="IPR035979">
    <property type="entry name" value="RBD_domain_sf"/>
</dbReference>